<organism evidence="1 2">
    <name type="scientific">Skeletonema marinoi</name>
    <dbReference type="NCBI Taxonomy" id="267567"/>
    <lineage>
        <taxon>Eukaryota</taxon>
        <taxon>Sar</taxon>
        <taxon>Stramenopiles</taxon>
        <taxon>Ochrophyta</taxon>
        <taxon>Bacillariophyta</taxon>
        <taxon>Coscinodiscophyceae</taxon>
        <taxon>Thalassiosirophycidae</taxon>
        <taxon>Thalassiosirales</taxon>
        <taxon>Skeletonemataceae</taxon>
        <taxon>Skeletonema</taxon>
        <taxon>Skeletonema marinoi-dohrnii complex</taxon>
    </lineage>
</organism>
<dbReference type="InterPro" id="IPR026350">
    <property type="entry name" value="GxxExxY"/>
</dbReference>
<gene>
    <name evidence="1" type="ORF">QTG54_009488</name>
</gene>
<name>A0AAD8Y664_9STRA</name>
<proteinExistence type="predicted"/>
<comment type="caution">
    <text evidence="1">The sequence shown here is derived from an EMBL/GenBank/DDBJ whole genome shotgun (WGS) entry which is preliminary data.</text>
</comment>
<dbReference type="NCBIfam" id="TIGR04256">
    <property type="entry name" value="GxxExxY"/>
    <property type="match status" value="1"/>
</dbReference>
<protein>
    <submittedName>
        <fullName evidence="1">PD-(D/E)XK nuclease superfamily protein</fullName>
    </submittedName>
</protein>
<evidence type="ECO:0000313" key="2">
    <source>
        <dbReference type="Proteomes" id="UP001224775"/>
    </source>
</evidence>
<accession>A0AAD8Y664</accession>
<dbReference type="EMBL" id="JATAAI010000017">
    <property type="protein sequence ID" value="KAK1739729.1"/>
    <property type="molecule type" value="Genomic_DNA"/>
</dbReference>
<sequence length="283" mass="32175">MMSSKKYYINNDVEVEELAAKLSKTIILDRDDENNIKKAETATPSLSPPRICDVRSFDDQIGKICQSLFHTLTSKQLEATYQRCLAIDLQHAGIKVLAQEREIKLQYKGRDVGTRRADIVLQTPLDKQWVVLELKALQNLTSEHMKQLEFYMYHFEIDIGYLINFPTDRGFPDLPSNAATYRQTILSGGDIMLSDRNLRGRHTNAQVQIIKVERVITKEQSQSAQIVTDATLVLSSAQPTIVCPVGRTTSGTFVVPIAKKTGEPCKLCTRYQSYCRYHKPIKY</sequence>
<dbReference type="Proteomes" id="UP001224775">
    <property type="component" value="Unassembled WGS sequence"/>
</dbReference>
<dbReference type="Pfam" id="PF13366">
    <property type="entry name" value="PDDEXK_3"/>
    <property type="match status" value="1"/>
</dbReference>
<evidence type="ECO:0000313" key="1">
    <source>
        <dbReference type="EMBL" id="KAK1739729.1"/>
    </source>
</evidence>
<dbReference type="AlphaFoldDB" id="A0AAD8Y664"/>
<reference evidence="1" key="1">
    <citation type="submission" date="2023-06" db="EMBL/GenBank/DDBJ databases">
        <title>Survivors Of The Sea: Transcriptome response of Skeletonema marinoi to long-term dormancy.</title>
        <authorList>
            <person name="Pinder M.I.M."/>
            <person name="Kourtchenko O."/>
            <person name="Robertson E.K."/>
            <person name="Larsson T."/>
            <person name="Maumus F."/>
            <person name="Osuna-Cruz C.M."/>
            <person name="Vancaester E."/>
            <person name="Stenow R."/>
            <person name="Vandepoele K."/>
            <person name="Ploug H."/>
            <person name="Bruchert V."/>
            <person name="Godhe A."/>
            <person name="Topel M."/>
        </authorList>
    </citation>
    <scope>NUCLEOTIDE SEQUENCE</scope>
    <source>
        <strain evidence="1">R05AC</strain>
    </source>
</reference>
<keyword evidence="2" id="KW-1185">Reference proteome</keyword>